<evidence type="ECO:0000259" key="6">
    <source>
        <dbReference type="Pfam" id="PF01699"/>
    </source>
</evidence>
<evidence type="ECO:0000256" key="5">
    <source>
        <dbReference type="SAM" id="Phobius"/>
    </source>
</evidence>
<feature type="domain" description="Sodium/calcium exchanger membrane region" evidence="6">
    <location>
        <begin position="3"/>
        <end position="160"/>
    </location>
</feature>
<evidence type="ECO:0000256" key="4">
    <source>
        <dbReference type="ARBA" id="ARBA00023136"/>
    </source>
</evidence>
<dbReference type="GO" id="GO:0008273">
    <property type="term" value="F:calcium, potassium:sodium antiporter activity"/>
    <property type="evidence" value="ECO:0007669"/>
    <property type="project" value="TreeGrafter"/>
</dbReference>
<feature type="transmembrane region" description="Helical" evidence="5">
    <location>
        <begin position="293"/>
        <end position="311"/>
    </location>
</feature>
<comment type="subcellular location">
    <subcellularLocation>
        <location evidence="1">Membrane</location>
        <topology evidence="1">Multi-pass membrane protein</topology>
    </subcellularLocation>
</comment>
<dbReference type="STRING" id="1817768.A3A87_04825"/>
<dbReference type="GO" id="GO:0005262">
    <property type="term" value="F:calcium channel activity"/>
    <property type="evidence" value="ECO:0007669"/>
    <property type="project" value="TreeGrafter"/>
</dbReference>
<evidence type="ECO:0000313" key="8">
    <source>
        <dbReference type="Proteomes" id="UP000179037"/>
    </source>
</evidence>
<feature type="domain" description="Sodium/calcium exchanger membrane region" evidence="6">
    <location>
        <begin position="198"/>
        <end position="335"/>
    </location>
</feature>
<feature type="transmembrane region" description="Helical" evidence="5">
    <location>
        <begin position="195"/>
        <end position="216"/>
    </location>
</feature>
<evidence type="ECO:0000256" key="1">
    <source>
        <dbReference type="ARBA" id="ARBA00004141"/>
    </source>
</evidence>
<proteinExistence type="predicted"/>
<keyword evidence="3 5" id="KW-1133">Transmembrane helix</keyword>
<dbReference type="AlphaFoldDB" id="A0A1F6TWT3"/>
<evidence type="ECO:0000313" key="7">
    <source>
        <dbReference type="EMBL" id="OGI49546.1"/>
    </source>
</evidence>
<evidence type="ECO:0000256" key="3">
    <source>
        <dbReference type="ARBA" id="ARBA00022989"/>
    </source>
</evidence>
<dbReference type="GO" id="GO:0006874">
    <property type="term" value="P:intracellular calcium ion homeostasis"/>
    <property type="evidence" value="ECO:0007669"/>
    <property type="project" value="TreeGrafter"/>
</dbReference>
<organism evidence="7 8">
    <name type="scientific">Candidatus Muproteobacteria bacterium RIFCSPLOWO2_01_FULL_60_18</name>
    <dbReference type="NCBI Taxonomy" id="1817768"/>
    <lineage>
        <taxon>Bacteria</taxon>
        <taxon>Pseudomonadati</taxon>
        <taxon>Pseudomonadota</taxon>
        <taxon>Candidatus Muproteobacteria</taxon>
    </lineage>
</organism>
<feature type="transmembrane region" description="Helical" evidence="5">
    <location>
        <begin position="117"/>
        <end position="133"/>
    </location>
</feature>
<feature type="transmembrane region" description="Helical" evidence="5">
    <location>
        <begin position="318"/>
        <end position="336"/>
    </location>
</feature>
<feature type="transmembrane region" description="Helical" evidence="5">
    <location>
        <begin position="262"/>
        <end position="287"/>
    </location>
</feature>
<dbReference type="EMBL" id="MFTC01000095">
    <property type="protein sequence ID" value="OGI49546.1"/>
    <property type="molecule type" value="Genomic_DNA"/>
</dbReference>
<keyword evidence="2 5" id="KW-0812">Transmembrane</keyword>
<feature type="transmembrane region" description="Helical" evidence="5">
    <location>
        <begin position="74"/>
        <end position="97"/>
    </location>
</feature>
<sequence>MTIGILLVALLIILIGAETFTNALEHLGERLKISEGVTGSIFAAVGTALPETMVPVVAILSTAGTQQVREEVGVGAILGAPLMLSTLTLFLMALFAIQKRGWSDELHPERTGIKRDLSWFLLAYGLSAIAIFVPHQSTWVRAMIAISLVLVYFIYLMLTIRASAKLVADGHGTAASEPLFLVRLFGRIGMPENMFTILLQLAIGLTLIVFGAHGFVQGVEQLSVWLGLSALVLALLIVPVATELPEKVNSIIWIRRRKDTLAFGNITGAMVFQGSLLPALGILLTPWEPREEVLAGVILTLVASSYLMFMTRRGHLRPVHLFFNGFCYLSYLIFVLV</sequence>
<dbReference type="Gene3D" id="1.20.1420.30">
    <property type="entry name" value="NCX, central ion-binding region"/>
    <property type="match status" value="1"/>
</dbReference>
<dbReference type="InterPro" id="IPR004481">
    <property type="entry name" value="K/Na/Ca-exchanger"/>
</dbReference>
<reference evidence="7 8" key="1">
    <citation type="journal article" date="2016" name="Nat. Commun.">
        <title>Thousands of microbial genomes shed light on interconnected biogeochemical processes in an aquifer system.</title>
        <authorList>
            <person name="Anantharaman K."/>
            <person name="Brown C.T."/>
            <person name="Hug L.A."/>
            <person name="Sharon I."/>
            <person name="Castelle C.J."/>
            <person name="Probst A.J."/>
            <person name="Thomas B.C."/>
            <person name="Singh A."/>
            <person name="Wilkins M.J."/>
            <person name="Karaoz U."/>
            <person name="Brodie E.L."/>
            <person name="Williams K.H."/>
            <person name="Hubbard S.S."/>
            <person name="Banfield J.F."/>
        </authorList>
    </citation>
    <scope>NUCLEOTIDE SEQUENCE [LARGE SCALE GENOMIC DNA]</scope>
</reference>
<gene>
    <name evidence="7" type="ORF">A3A87_04825</name>
</gene>
<feature type="transmembrane region" description="Helical" evidence="5">
    <location>
        <begin position="222"/>
        <end position="241"/>
    </location>
</feature>
<protein>
    <submittedName>
        <fullName evidence="7">Sodium:proton exchanger</fullName>
    </submittedName>
</protein>
<dbReference type="PANTHER" id="PTHR10846">
    <property type="entry name" value="SODIUM/POTASSIUM/CALCIUM EXCHANGER"/>
    <property type="match status" value="1"/>
</dbReference>
<accession>A0A1F6TWT3</accession>
<dbReference type="GO" id="GO:0005886">
    <property type="term" value="C:plasma membrane"/>
    <property type="evidence" value="ECO:0007669"/>
    <property type="project" value="TreeGrafter"/>
</dbReference>
<name>A0A1F6TWT3_9PROT</name>
<feature type="transmembrane region" description="Helical" evidence="5">
    <location>
        <begin position="139"/>
        <end position="158"/>
    </location>
</feature>
<dbReference type="Proteomes" id="UP000179037">
    <property type="component" value="Unassembled WGS sequence"/>
</dbReference>
<dbReference type="InterPro" id="IPR004837">
    <property type="entry name" value="NaCa_Exmemb"/>
</dbReference>
<evidence type="ECO:0000256" key="2">
    <source>
        <dbReference type="ARBA" id="ARBA00022692"/>
    </source>
</evidence>
<keyword evidence="4 5" id="KW-0472">Membrane</keyword>
<comment type="caution">
    <text evidence="7">The sequence shown here is derived from an EMBL/GenBank/DDBJ whole genome shotgun (WGS) entry which is preliminary data.</text>
</comment>
<dbReference type="Pfam" id="PF01699">
    <property type="entry name" value="Na_Ca_ex"/>
    <property type="match status" value="2"/>
</dbReference>
<dbReference type="PANTHER" id="PTHR10846:SF8">
    <property type="entry name" value="INNER MEMBRANE PROTEIN YRBG"/>
    <property type="match status" value="1"/>
</dbReference>
<dbReference type="InterPro" id="IPR044880">
    <property type="entry name" value="NCX_ion-bd_dom_sf"/>
</dbReference>